<dbReference type="GeneID" id="9044437"/>
<dbReference type="AlphaFoldDB" id="C5LH31"/>
<sequence length="416" mass="44642">MSATMNDTQSSSTNSPCWKILVSLATPPQAAQLIFDAVTDAGLDRIEFLAKISDDNWRNLLRPHGEDGRGAPTDSIVDVSDSRVSPTGPSGTRSGGVVDQGGTNGAADGTSKDTGIGSAASSAPGGGSESEQATNSQLRVDMAPIPASHRSTSLMVATCCACAVSAEAQRLLDAGHKALEREEGKATVARLVAQITPSNGPIPPYLIPDEKVMRLLSKSSSSYIDFKMLTQSGSEGNARKRLRTTTSGQVVEVYDDPGERHQRDYWSAQQFGRREEEGAFNKWPAQFARYILAVSLVDPEARDHVFTFLGYQCEISRIAITSPYRAVEADRAFRLTVPGIAATNVPIWRCYSEEFTAPFLSRFLSEVANRHRATGGSVRPQKGKGKGKAKGGYRYPNSTNTQGSSSSSVSRPSRTN</sequence>
<evidence type="ECO:0000256" key="1">
    <source>
        <dbReference type="SAM" id="MobiDB-lite"/>
    </source>
</evidence>
<feature type="compositionally biased region" description="Basic residues" evidence="1">
    <location>
        <begin position="381"/>
        <end position="391"/>
    </location>
</feature>
<feature type="compositionally biased region" description="Low complexity" evidence="1">
    <location>
        <begin position="74"/>
        <end position="97"/>
    </location>
</feature>
<name>C5LH31_PERM5</name>
<dbReference type="EMBL" id="GG682011">
    <property type="protein sequence ID" value="EER03840.1"/>
    <property type="molecule type" value="Genomic_DNA"/>
</dbReference>
<dbReference type="InParanoid" id="C5LH31"/>
<dbReference type="OrthoDB" id="10464979at2759"/>
<feature type="region of interest" description="Disordered" evidence="1">
    <location>
        <begin position="63"/>
        <end position="135"/>
    </location>
</feature>
<accession>C5LH31</accession>
<keyword evidence="3" id="KW-1185">Reference proteome</keyword>
<evidence type="ECO:0000313" key="2">
    <source>
        <dbReference type="EMBL" id="EER03840.1"/>
    </source>
</evidence>
<proteinExistence type="predicted"/>
<gene>
    <name evidence="2" type="ORF">Pmar_PMAR017251</name>
</gene>
<dbReference type="Proteomes" id="UP000007800">
    <property type="component" value="Unassembled WGS sequence"/>
</dbReference>
<reference evidence="2 3" key="1">
    <citation type="submission" date="2008-07" db="EMBL/GenBank/DDBJ databases">
        <authorList>
            <person name="El-Sayed N."/>
            <person name="Caler E."/>
            <person name="Inman J."/>
            <person name="Amedeo P."/>
            <person name="Hass B."/>
            <person name="Wortman J."/>
        </authorList>
    </citation>
    <scope>NUCLEOTIDE SEQUENCE [LARGE SCALE GENOMIC DNA]</scope>
    <source>
        <strain evidence="3">ATCC 50983 / TXsc</strain>
    </source>
</reference>
<feature type="compositionally biased region" description="Low complexity" evidence="1">
    <location>
        <begin position="397"/>
        <end position="416"/>
    </location>
</feature>
<feature type="region of interest" description="Disordered" evidence="1">
    <location>
        <begin position="371"/>
        <end position="416"/>
    </location>
</feature>
<organism evidence="3">
    <name type="scientific">Perkinsus marinus (strain ATCC 50983 / TXsc)</name>
    <dbReference type="NCBI Taxonomy" id="423536"/>
    <lineage>
        <taxon>Eukaryota</taxon>
        <taxon>Sar</taxon>
        <taxon>Alveolata</taxon>
        <taxon>Perkinsozoa</taxon>
        <taxon>Perkinsea</taxon>
        <taxon>Perkinsida</taxon>
        <taxon>Perkinsidae</taxon>
        <taxon>Perkinsus</taxon>
    </lineage>
</organism>
<dbReference type="RefSeq" id="XP_002772024.1">
    <property type="nucleotide sequence ID" value="XM_002771978.1"/>
</dbReference>
<evidence type="ECO:0000313" key="3">
    <source>
        <dbReference type="Proteomes" id="UP000007800"/>
    </source>
</evidence>
<protein>
    <submittedName>
        <fullName evidence="2">Uncharacterized protein</fullName>
    </submittedName>
</protein>